<organism evidence="1 2">
    <name type="scientific">Plakobranchus ocellatus</name>
    <dbReference type="NCBI Taxonomy" id="259542"/>
    <lineage>
        <taxon>Eukaryota</taxon>
        <taxon>Metazoa</taxon>
        <taxon>Spiralia</taxon>
        <taxon>Lophotrochozoa</taxon>
        <taxon>Mollusca</taxon>
        <taxon>Gastropoda</taxon>
        <taxon>Heterobranchia</taxon>
        <taxon>Euthyneura</taxon>
        <taxon>Panpulmonata</taxon>
        <taxon>Sacoglossa</taxon>
        <taxon>Placobranchoidea</taxon>
        <taxon>Plakobranchidae</taxon>
        <taxon>Plakobranchus</taxon>
    </lineage>
</organism>
<evidence type="ECO:0008006" key="3">
    <source>
        <dbReference type="Google" id="ProtNLM"/>
    </source>
</evidence>
<gene>
    <name evidence="1" type="ORF">PoB_003797900</name>
</gene>
<evidence type="ECO:0000313" key="1">
    <source>
        <dbReference type="EMBL" id="GFO11474.1"/>
    </source>
</evidence>
<protein>
    <recommendedName>
        <fullName evidence="3">SMB domain-containing protein</fullName>
    </recommendedName>
</protein>
<dbReference type="AlphaFoldDB" id="A0AAV4AZF0"/>
<keyword evidence="2" id="KW-1185">Reference proteome</keyword>
<name>A0AAV4AZF0_9GAST</name>
<accession>A0AAV4AZF0</accession>
<reference evidence="1 2" key="1">
    <citation type="journal article" date="2021" name="Elife">
        <title>Chloroplast acquisition without the gene transfer in kleptoplastic sea slugs, Plakobranchus ocellatus.</title>
        <authorList>
            <person name="Maeda T."/>
            <person name="Takahashi S."/>
            <person name="Yoshida T."/>
            <person name="Shimamura S."/>
            <person name="Takaki Y."/>
            <person name="Nagai Y."/>
            <person name="Toyoda A."/>
            <person name="Suzuki Y."/>
            <person name="Arimoto A."/>
            <person name="Ishii H."/>
            <person name="Satoh N."/>
            <person name="Nishiyama T."/>
            <person name="Hasebe M."/>
            <person name="Maruyama T."/>
            <person name="Minagawa J."/>
            <person name="Obokata J."/>
            <person name="Shigenobu S."/>
        </authorList>
    </citation>
    <scope>NUCLEOTIDE SEQUENCE [LARGE SCALE GENOMIC DNA]</scope>
</reference>
<comment type="caution">
    <text evidence="1">The sequence shown here is derived from an EMBL/GenBank/DDBJ whole genome shotgun (WGS) entry which is preliminary data.</text>
</comment>
<sequence>MQGPNLNQQFLPLVFDKLWTSRNLQKERNTTLGESCHFKNETDCKQSETLISVQEVSSNQSNSLNQTNNGDSDMLPLIQEALSNQNIFKNETDSANPHNLIQKVPLSKIICTDGPENAKSEINTLTEKRLSNRNNSENEIVSDIVTRSSMDKFSLKKSGCKNKIDNDDNDILTMLQMELENGTNADDSKIAISKLEHPQDTGSFGHRQVTTSIMSSDDDDLDRALTFTCHGRCGMSISFPCSCSATCVAYDTCCDGMAKDCPHVWEEGLAKFDPIRTADVICGKDSIYIISSCPGSIKKRIRRKEIETIDVAETFVMNENVSLSGDGVTPGAGETMSLNSSGSHRNFTKSIVEKLYSALSLAPVTDSDTGFTFANRAIYNCHNVSKGIALTWYLKLHYNFTSPTGLDDFDLNNDLNEYRPDFNTQILKAHLCIQGLVKTCDQTEVLEQQNEINVNKCQNSHAILTPRKYDSPNVYYRNKFCVYCNNGREKEYGLYLANNFDYRGTEFHVLMSLSKTNTFSFTLKKSTLTSDTVVLPWSHATCSIPVSPEPPGTVSDSVTLESESRAECSVTCEHPSFKLRSDGHCKAEHATLIAISDDGLPPLCHSARTKLAKFFECGLANEVESLKNADLKSTSVSVVFDASTSKRLYVLELHMDFPEQSVYVFSNSRKDAFIHLQLVSLLAKSFKDYRQSHNLCPEEDEVNQNGLRLIHTLPFFTLEKILASGPIPFDQRLEKLRGPVLDNGTTTTVCLTLVVGVYYMNANPNRLKCMDDSEYERDNAWLSKFQSSNCFSHLKNIQSAGNNGSNGVVGYRRILLKLLLTLTVQAVILV</sequence>
<dbReference type="Proteomes" id="UP000735302">
    <property type="component" value="Unassembled WGS sequence"/>
</dbReference>
<proteinExistence type="predicted"/>
<dbReference type="EMBL" id="BLXT01004318">
    <property type="protein sequence ID" value="GFO11474.1"/>
    <property type="molecule type" value="Genomic_DNA"/>
</dbReference>
<evidence type="ECO:0000313" key="2">
    <source>
        <dbReference type="Proteomes" id="UP000735302"/>
    </source>
</evidence>